<dbReference type="InterPro" id="IPR021109">
    <property type="entry name" value="Peptidase_aspartic_dom_sf"/>
</dbReference>
<dbReference type="EMBL" id="QGNW01002500">
    <property type="protein sequence ID" value="RVW19224.1"/>
    <property type="molecule type" value="Genomic_DNA"/>
</dbReference>
<dbReference type="AlphaFoldDB" id="A0A438C7L6"/>
<gene>
    <name evidence="2" type="ORF">CK203_100132</name>
</gene>
<proteinExistence type="predicted"/>
<evidence type="ECO:0000313" key="2">
    <source>
        <dbReference type="EMBL" id="RVW19224.1"/>
    </source>
</evidence>
<name>A0A438C7L6_VITVI</name>
<dbReference type="Proteomes" id="UP000288805">
    <property type="component" value="Unassembled WGS sequence"/>
</dbReference>
<organism evidence="2 3">
    <name type="scientific">Vitis vinifera</name>
    <name type="common">Grape</name>
    <dbReference type="NCBI Taxonomy" id="29760"/>
    <lineage>
        <taxon>Eukaryota</taxon>
        <taxon>Viridiplantae</taxon>
        <taxon>Streptophyta</taxon>
        <taxon>Embryophyta</taxon>
        <taxon>Tracheophyta</taxon>
        <taxon>Spermatophyta</taxon>
        <taxon>Magnoliopsida</taxon>
        <taxon>eudicotyledons</taxon>
        <taxon>Gunneridae</taxon>
        <taxon>Pentapetalae</taxon>
        <taxon>rosids</taxon>
        <taxon>Vitales</taxon>
        <taxon>Vitaceae</taxon>
        <taxon>Viteae</taxon>
        <taxon>Vitis</taxon>
    </lineage>
</organism>
<dbReference type="PANTHER" id="PTHR33067:SF32">
    <property type="entry name" value="ASPARTIC PEPTIDASE DDI1-TYPE DOMAIN-CONTAINING PROTEIN"/>
    <property type="match status" value="1"/>
</dbReference>
<accession>A0A438C7L6</accession>
<evidence type="ECO:0000256" key="1">
    <source>
        <dbReference type="SAM" id="Coils"/>
    </source>
</evidence>
<dbReference type="CDD" id="cd00303">
    <property type="entry name" value="retropepsin_like"/>
    <property type="match status" value="1"/>
</dbReference>
<protein>
    <submittedName>
        <fullName evidence="2">Uncharacterized protein</fullName>
    </submittedName>
</protein>
<dbReference type="PANTHER" id="PTHR33067">
    <property type="entry name" value="RNA-DIRECTED DNA POLYMERASE-RELATED"/>
    <property type="match status" value="1"/>
</dbReference>
<sequence>MYVEKALLDLGASVNLLPYSVYKQLGLRELKPTSITLSLVDSSIKIPRGVIEDVLVQTDKFYYPIDFIILDTEPIATHLGNMTLKLNIFHLCKRHPNQDEDEQEVCLIDTLIEEHVEGIMKEELENSYKEFEENELEEKIEEANEIASINHSMEWKAKEKPLPLTNDEETKKKESPKFNLKPLPNDLKYAYLEEDRYSVLISSKLSYQQENTLMEVRRKCKEAIGWSISDHKWTSLLVCTHHIYLEENAKSIH</sequence>
<feature type="coiled-coil region" evidence="1">
    <location>
        <begin position="121"/>
        <end position="149"/>
    </location>
</feature>
<keyword evidence="1" id="KW-0175">Coiled coil</keyword>
<evidence type="ECO:0000313" key="3">
    <source>
        <dbReference type="Proteomes" id="UP000288805"/>
    </source>
</evidence>
<reference evidence="2 3" key="1">
    <citation type="journal article" date="2018" name="PLoS Genet.">
        <title>Population sequencing reveals clonal diversity and ancestral inbreeding in the grapevine cultivar Chardonnay.</title>
        <authorList>
            <person name="Roach M.J."/>
            <person name="Johnson D.L."/>
            <person name="Bohlmann J."/>
            <person name="van Vuuren H.J."/>
            <person name="Jones S.J."/>
            <person name="Pretorius I.S."/>
            <person name="Schmidt S.A."/>
            <person name="Borneman A.R."/>
        </authorList>
    </citation>
    <scope>NUCLEOTIDE SEQUENCE [LARGE SCALE GENOMIC DNA]</scope>
    <source>
        <strain evidence="3">cv. Chardonnay</strain>
        <tissue evidence="2">Leaf</tissue>
    </source>
</reference>
<comment type="caution">
    <text evidence="2">The sequence shown here is derived from an EMBL/GenBank/DDBJ whole genome shotgun (WGS) entry which is preliminary data.</text>
</comment>
<dbReference type="Gene3D" id="2.40.70.10">
    <property type="entry name" value="Acid Proteases"/>
    <property type="match status" value="1"/>
</dbReference>